<protein>
    <submittedName>
        <fullName evidence="2">Uncharacterized protein</fullName>
    </submittedName>
</protein>
<evidence type="ECO:0000256" key="1">
    <source>
        <dbReference type="SAM" id="Coils"/>
    </source>
</evidence>
<evidence type="ECO:0000313" key="2">
    <source>
        <dbReference type="EMBL" id="NDV36473.1"/>
    </source>
</evidence>
<reference evidence="2" key="1">
    <citation type="journal article" date="2020" name="J. Eukaryot. Microbiol.">
        <title>De novo Sequencing, Assembly and Annotation of the Transcriptome for the Free-Living Testate Amoeba Arcella intermedia.</title>
        <authorList>
            <person name="Ribeiro G.M."/>
            <person name="Porfirio-Sousa A.L."/>
            <person name="Maurer-Alcala X.X."/>
            <person name="Katz L.A."/>
            <person name="Lahr D.J.G."/>
        </authorList>
    </citation>
    <scope>NUCLEOTIDE SEQUENCE</scope>
</reference>
<sequence>MEDNESWKLWKEKKEAEISQKAKQTEDKRQKRDKLVLELEKLKKEVVVDESSYEASYQILKDLKKKYKDHIENCSSLPFDFQEEYGNLERFKAPASPQL</sequence>
<organism evidence="2">
    <name type="scientific">Arcella intermedia</name>
    <dbReference type="NCBI Taxonomy" id="1963864"/>
    <lineage>
        <taxon>Eukaryota</taxon>
        <taxon>Amoebozoa</taxon>
        <taxon>Tubulinea</taxon>
        <taxon>Elardia</taxon>
        <taxon>Arcellinida</taxon>
        <taxon>Sphaerothecina</taxon>
        <taxon>Arcellidae</taxon>
        <taxon>Arcella</taxon>
    </lineage>
</organism>
<name>A0A6B2LHE9_9EUKA</name>
<accession>A0A6B2LHE9</accession>
<dbReference type="AlphaFoldDB" id="A0A6B2LHE9"/>
<keyword evidence="1" id="KW-0175">Coiled coil</keyword>
<proteinExistence type="predicted"/>
<feature type="coiled-coil region" evidence="1">
    <location>
        <begin position="11"/>
        <end position="45"/>
    </location>
</feature>
<dbReference type="EMBL" id="GIBP01007504">
    <property type="protein sequence ID" value="NDV36473.1"/>
    <property type="molecule type" value="Transcribed_RNA"/>
</dbReference>